<protein>
    <recommendedName>
        <fullName evidence="5">Threonine synthase</fullName>
        <ecNumber evidence="5">4.2.3.1</ecNumber>
    </recommendedName>
</protein>
<name>A0A2G0V6Z9_9PROT</name>
<feature type="modified residue" description="N6-(pyridoxal phosphate)lysine" evidence="6">
    <location>
        <position position="125"/>
    </location>
</feature>
<gene>
    <name evidence="8" type="primary">thrC</name>
    <name evidence="8" type="ORF">TPPER_00161</name>
</gene>
<keyword evidence="4 8" id="KW-0456">Lyase</keyword>
<evidence type="ECO:0000256" key="5">
    <source>
        <dbReference type="NCBIfam" id="TIGR00260"/>
    </source>
</evidence>
<keyword evidence="3 6" id="KW-0663">Pyridoxal phosphate</keyword>
<feature type="domain" description="Threonine synthase N-terminal" evidence="7">
    <location>
        <begin position="3"/>
        <end position="81"/>
    </location>
</feature>
<evidence type="ECO:0000313" key="8">
    <source>
        <dbReference type="EMBL" id="PHN16254.1"/>
    </source>
</evidence>
<dbReference type="Pfam" id="PF14821">
    <property type="entry name" value="Thr_synth_N"/>
    <property type="match status" value="1"/>
</dbReference>
<comment type="cofactor">
    <cofactor evidence="1 6">
        <name>pyridoxal 5'-phosphate</name>
        <dbReference type="ChEBI" id="CHEBI:597326"/>
    </cofactor>
</comment>
<dbReference type="SUPFAM" id="SSF53686">
    <property type="entry name" value="Tryptophan synthase beta subunit-like PLP-dependent enzymes"/>
    <property type="match status" value="1"/>
</dbReference>
<evidence type="ECO:0000256" key="6">
    <source>
        <dbReference type="PIRSR" id="PIRSR604450-51"/>
    </source>
</evidence>
<dbReference type="InterPro" id="IPR004450">
    <property type="entry name" value="Thr_synthase-like"/>
</dbReference>
<evidence type="ECO:0000256" key="2">
    <source>
        <dbReference type="ARBA" id="ARBA00005517"/>
    </source>
</evidence>
<evidence type="ECO:0000259" key="7">
    <source>
        <dbReference type="Pfam" id="PF14821"/>
    </source>
</evidence>
<dbReference type="PANTHER" id="PTHR42690:SF1">
    <property type="entry name" value="THREONINE SYNTHASE-LIKE 2"/>
    <property type="match status" value="1"/>
</dbReference>
<dbReference type="RefSeq" id="WP_099336884.1">
    <property type="nucleotide sequence ID" value="NZ_MKGN01000015.1"/>
</dbReference>
<dbReference type="Gene3D" id="3.90.1380.10">
    <property type="entry name" value="Threonine synthase, N-terminal domain"/>
    <property type="match status" value="1"/>
</dbReference>
<reference evidence="8 9" key="1">
    <citation type="journal article" date="2017" name="ISME J.">
        <title>Tremblaya phenacola PPER: an evolutionary beta-gammaproteobacterium collage.</title>
        <authorList>
            <person name="Gil R."/>
            <person name="Vargas-Chavez C."/>
            <person name="Lopez-Madrigal S."/>
            <person name="Santos-Garcia D."/>
            <person name="Latorre A."/>
            <person name="Moya A."/>
        </authorList>
    </citation>
    <scope>NUCLEOTIDE SEQUENCE [LARGE SCALE GENOMIC DNA]</scope>
    <source>
        <strain evidence="8 9">PPER</strain>
    </source>
</reference>
<dbReference type="OrthoDB" id="9763107at2"/>
<keyword evidence="9" id="KW-1185">Reference proteome</keyword>
<dbReference type="EMBL" id="MKGN01000015">
    <property type="protein sequence ID" value="PHN16254.1"/>
    <property type="molecule type" value="Genomic_DNA"/>
</dbReference>
<dbReference type="InterPro" id="IPR029144">
    <property type="entry name" value="Thr_synth_N"/>
</dbReference>
<sequence>MLYHSTREPNKEERLCSFLNVLLKGLASDGGLYVPTSYSSMYIEERLWRYFSYQELASRLYRWFISDVPYSIIRKLVRTVYNERFPLSYYNNHSGSCPVGYVVATNDNVPIYMLRLSNGSSLSFKDIAMQLLCGFFETILGSSSVNIISATSGDTGSSVCTAFQFCKRSRLFVYSPLKSISEYQAEQMYSHLSINAFNICFNGKFDCCQDIVKRLLCKNRSNNGTANSINWVRLLFQTTYYFSSYFRVTIASKEYVTFLIPSGNFGNAFAGFISKTMGLPIRRIIIATNENNVLEEFFKAGTYQVRKASSLLSTNTPSMDISKASNLERLLLELLNRNSNILFKVFQQIQYFGLVRLLNYISYRSIKRLGISAESTTGSERHMIVQYIYKRCGLLIDTHSANGAKAILLLKHSNPIRDVKIILETAQALKLKDSLQDMIGSNYSFLTQRRVRRLRVMFPCVTHVKQVMLLRTVLLGC</sequence>
<dbReference type="GO" id="GO:0009088">
    <property type="term" value="P:threonine biosynthetic process"/>
    <property type="evidence" value="ECO:0007669"/>
    <property type="project" value="UniProtKB-UniRule"/>
</dbReference>
<dbReference type="InterPro" id="IPR051166">
    <property type="entry name" value="Threonine_Synthase"/>
</dbReference>
<dbReference type="GO" id="GO:0004795">
    <property type="term" value="F:threonine synthase activity"/>
    <property type="evidence" value="ECO:0007669"/>
    <property type="project" value="UniProtKB-UniRule"/>
</dbReference>
<dbReference type="PANTHER" id="PTHR42690">
    <property type="entry name" value="THREONINE SYNTHASE FAMILY MEMBER"/>
    <property type="match status" value="1"/>
</dbReference>
<organism evidence="8 9">
    <name type="scientific">Candidatus Tremblayella phenacoccinincola</name>
    <dbReference type="NCBI Taxonomy" id="1010676"/>
    <lineage>
        <taxon>Bacteria</taxon>
        <taxon>Pseudomonadati</taxon>
        <taxon>Pseudomonadota</taxon>
        <taxon>Betaproteobacteria</taxon>
        <taxon>Candidatus Tremblayella</taxon>
    </lineage>
</organism>
<dbReference type="Proteomes" id="UP000222818">
    <property type="component" value="Unassembled WGS sequence"/>
</dbReference>
<dbReference type="InterPro" id="IPR037158">
    <property type="entry name" value="Thr_synth_N_sf"/>
</dbReference>
<dbReference type="NCBIfam" id="TIGR00260">
    <property type="entry name" value="thrC"/>
    <property type="match status" value="1"/>
</dbReference>
<dbReference type="AlphaFoldDB" id="A0A2G0V6Z9"/>
<dbReference type="EC" id="4.2.3.1" evidence="5"/>
<dbReference type="Gene3D" id="3.40.50.1100">
    <property type="match status" value="2"/>
</dbReference>
<evidence type="ECO:0000256" key="1">
    <source>
        <dbReference type="ARBA" id="ARBA00001933"/>
    </source>
</evidence>
<accession>A0A2G0V6Z9</accession>
<comment type="caution">
    <text evidence="8">The sequence shown here is derived from an EMBL/GenBank/DDBJ whole genome shotgun (WGS) entry which is preliminary data.</text>
</comment>
<comment type="similarity">
    <text evidence="2">Belongs to the threonine synthase family.</text>
</comment>
<proteinExistence type="inferred from homology"/>
<dbReference type="InterPro" id="IPR036052">
    <property type="entry name" value="TrpB-like_PALP_sf"/>
</dbReference>
<evidence type="ECO:0000256" key="4">
    <source>
        <dbReference type="ARBA" id="ARBA00023239"/>
    </source>
</evidence>
<evidence type="ECO:0000313" key="9">
    <source>
        <dbReference type="Proteomes" id="UP000222818"/>
    </source>
</evidence>
<evidence type="ECO:0000256" key="3">
    <source>
        <dbReference type="ARBA" id="ARBA00022898"/>
    </source>
</evidence>